<accession>J3MVH5</accession>
<dbReference type="EnsemblPlants" id="OB09G10030.1">
    <property type="protein sequence ID" value="OB09G10030.1"/>
    <property type="gene ID" value="OB09G10030"/>
</dbReference>
<proteinExistence type="predicted"/>
<dbReference type="AlphaFoldDB" id="J3MVH5"/>
<sequence length="168" mass="18014">MAPIISSSSGSSSSSSSSSAVVLSSAVAIVLSSVSGDDEGRGRRGRPPPRRWAVDDEIKIVDTIASLRTENMGHPPAAAVLLRALQAARPPLLRRGLDASALSQKVYNLKKKFIAAAATNGRKRLRNKRNKVLYKHGKKAWPEELRRAKATAAAKTRRTSCGGRRVGF</sequence>
<dbReference type="Proteomes" id="UP000006038">
    <property type="component" value="Chromosome 9"/>
</dbReference>
<name>J3MVH5_ORYBR</name>
<keyword evidence="2" id="KW-1185">Reference proteome</keyword>
<evidence type="ECO:0000313" key="2">
    <source>
        <dbReference type="Proteomes" id="UP000006038"/>
    </source>
</evidence>
<dbReference type="eggNOG" id="ENOG502R3UZ">
    <property type="taxonomic scope" value="Eukaryota"/>
</dbReference>
<dbReference type="Gramene" id="OB09G10030.1">
    <property type="protein sequence ID" value="OB09G10030.1"/>
    <property type="gene ID" value="OB09G10030"/>
</dbReference>
<organism evidence="1">
    <name type="scientific">Oryza brachyantha</name>
    <name type="common">malo sina</name>
    <dbReference type="NCBI Taxonomy" id="4533"/>
    <lineage>
        <taxon>Eukaryota</taxon>
        <taxon>Viridiplantae</taxon>
        <taxon>Streptophyta</taxon>
        <taxon>Embryophyta</taxon>
        <taxon>Tracheophyta</taxon>
        <taxon>Spermatophyta</taxon>
        <taxon>Magnoliopsida</taxon>
        <taxon>Liliopsida</taxon>
        <taxon>Poales</taxon>
        <taxon>Poaceae</taxon>
        <taxon>BOP clade</taxon>
        <taxon>Oryzoideae</taxon>
        <taxon>Oryzeae</taxon>
        <taxon>Oryzinae</taxon>
        <taxon>Oryza</taxon>
    </lineage>
</organism>
<protein>
    <submittedName>
        <fullName evidence="1">Uncharacterized protein</fullName>
    </submittedName>
</protein>
<reference evidence="1" key="2">
    <citation type="submission" date="2013-04" db="UniProtKB">
        <authorList>
            <consortium name="EnsemblPlants"/>
        </authorList>
    </citation>
    <scope>IDENTIFICATION</scope>
</reference>
<dbReference type="HOGENOM" id="CLU_1589014_0_0_1"/>
<reference evidence="1" key="1">
    <citation type="journal article" date="2013" name="Nat. Commun.">
        <title>Whole-genome sequencing of Oryza brachyantha reveals mechanisms underlying Oryza genome evolution.</title>
        <authorList>
            <person name="Chen J."/>
            <person name="Huang Q."/>
            <person name="Gao D."/>
            <person name="Wang J."/>
            <person name="Lang Y."/>
            <person name="Liu T."/>
            <person name="Li B."/>
            <person name="Bai Z."/>
            <person name="Luis Goicoechea J."/>
            <person name="Liang C."/>
            <person name="Chen C."/>
            <person name="Zhang W."/>
            <person name="Sun S."/>
            <person name="Liao Y."/>
            <person name="Zhang X."/>
            <person name="Yang L."/>
            <person name="Song C."/>
            <person name="Wang M."/>
            <person name="Shi J."/>
            <person name="Liu G."/>
            <person name="Liu J."/>
            <person name="Zhou H."/>
            <person name="Zhou W."/>
            <person name="Yu Q."/>
            <person name="An N."/>
            <person name="Chen Y."/>
            <person name="Cai Q."/>
            <person name="Wang B."/>
            <person name="Liu B."/>
            <person name="Min J."/>
            <person name="Huang Y."/>
            <person name="Wu H."/>
            <person name="Li Z."/>
            <person name="Zhang Y."/>
            <person name="Yin Y."/>
            <person name="Song W."/>
            <person name="Jiang J."/>
            <person name="Jackson S.A."/>
            <person name="Wing R.A."/>
            <person name="Wang J."/>
            <person name="Chen M."/>
        </authorList>
    </citation>
    <scope>NUCLEOTIDE SEQUENCE [LARGE SCALE GENOMIC DNA]</scope>
    <source>
        <strain evidence="1">cv. IRGC 101232</strain>
    </source>
</reference>
<evidence type="ECO:0000313" key="1">
    <source>
        <dbReference type="EnsemblPlants" id="OB09G10030.1"/>
    </source>
</evidence>
<dbReference type="OMA" id="RTENMGH"/>